<evidence type="ECO:0000259" key="3">
    <source>
        <dbReference type="Pfam" id="PF13290"/>
    </source>
</evidence>
<proteinExistence type="predicted"/>
<dbReference type="Pfam" id="PF13290">
    <property type="entry name" value="CHB_HEX_C_1"/>
    <property type="match status" value="2"/>
</dbReference>
<dbReference type="InterPro" id="IPR059177">
    <property type="entry name" value="GH29D-like_dom"/>
</dbReference>
<dbReference type="AlphaFoldDB" id="A0A1F7W9T1"/>
<accession>A0A1F7W9T1</accession>
<feature type="region of interest" description="Disordered" evidence="1">
    <location>
        <begin position="421"/>
        <end position="444"/>
    </location>
</feature>
<sequence length="739" mass="77320">MKRYLFLLLVCAAFFPTSPVSATAENPVIQITSPLSGSFVTGRAEITFTNESTMTPLSAECSLDGFMTLIACTSGQTAVGDLPGFDERADGAFTLSVQDEYAPRAYISDTETGITKDTVVPVVTSVLPATGSSLNSSFELKYTLDSEIASGTITFTRVDGTPDLASHTYTMLRADGESGQHTLTRATLEAGFGNALIEDAMYTISYIVLDNAGNEGAATVSSVVYDAVQSATITNVQISSNASVPTAAAVGHIVTVQAYSDFGSSVVGTIGGKTAVGTKVGRDLFLKRTLDGTETEGAGLNFTLTLRDASGNAIASVTKANIVNGTAVETIFTPPMIPRTAPVAGTYTGSQNIFFESPGSMVTIRYTTNGTTPSCTTGSLYVGAITLTSSTTIKARSCDSVGNSSALGTFAYTINASSGGSGGSSGGGGGSTSPTIPGTPVASPVTGSYTGTQYVTLLSTGATSIRYTTNKTLPTCTTGTVYIGPIQVSATGTIIAKGCNVSGLGSANATFAYTIKPGSTTTTAPIVSTPGSNTPVTVTTTPQTSVTPVPSVVSIHDPALYAKLLLDFGLKSDSVNFERNKALIRSDATSFGVVITDEQIRAIANFVTYGASTETIKLGSGERHAVIRDYFETVGRGDVVWDDIQRLTIGQKPVKRNLAKEQAQVPIALTAFTRMTGHAPNFQNASEDLAWNTLMYRIRFTRNLVKEQNGINRFQNLYKRSPVSPFDWSIVRALGYVLY</sequence>
<evidence type="ECO:0000313" key="5">
    <source>
        <dbReference type="Proteomes" id="UP000177331"/>
    </source>
</evidence>
<feature type="signal peptide" evidence="2">
    <location>
        <begin position="1"/>
        <end position="22"/>
    </location>
</feature>
<organism evidence="4 5">
    <name type="scientific">Candidatus Uhrbacteria bacterium RIFOXYB2_FULL_45_11</name>
    <dbReference type="NCBI Taxonomy" id="1802421"/>
    <lineage>
        <taxon>Bacteria</taxon>
        <taxon>Candidatus Uhriibacteriota</taxon>
    </lineage>
</organism>
<name>A0A1F7W9T1_9BACT</name>
<feature type="domain" description="GH29D-like beta-sandwich" evidence="3">
    <location>
        <begin position="342"/>
        <end position="407"/>
    </location>
</feature>
<feature type="domain" description="GH29D-like beta-sandwich" evidence="3">
    <location>
        <begin position="444"/>
        <end position="500"/>
    </location>
</feature>
<comment type="caution">
    <text evidence="4">The sequence shown here is derived from an EMBL/GenBank/DDBJ whole genome shotgun (WGS) entry which is preliminary data.</text>
</comment>
<evidence type="ECO:0000256" key="1">
    <source>
        <dbReference type="SAM" id="MobiDB-lite"/>
    </source>
</evidence>
<dbReference type="STRING" id="1802421.A2318_04395"/>
<evidence type="ECO:0000313" key="4">
    <source>
        <dbReference type="EMBL" id="OGL99346.1"/>
    </source>
</evidence>
<dbReference type="Proteomes" id="UP000177331">
    <property type="component" value="Unassembled WGS sequence"/>
</dbReference>
<reference evidence="4 5" key="1">
    <citation type="journal article" date="2016" name="Nat. Commun.">
        <title>Thousands of microbial genomes shed light on interconnected biogeochemical processes in an aquifer system.</title>
        <authorList>
            <person name="Anantharaman K."/>
            <person name="Brown C.T."/>
            <person name="Hug L.A."/>
            <person name="Sharon I."/>
            <person name="Castelle C.J."/>
            <person name="Probst A.J."/>
            <person name="Thomas B.C."/>
            <person name="Singh A."/>
            <person name="Wilkins M.J."/>
            <person name="Karaoz U."/>
            <person name="Brodie E.L."/>
            <person name="Williams K.H."/>
            <person name="Hubbard S.S."/>
            <person name="Banfield J.F."/>
        </authorList>
    </citation>
    <scope>NUCLEOTIDE SEQUENCE [LARGE SCALE GENOMIC DNA]</scope>
</reference>
<gene>
    <name evidence="4" type="ORF">A2318_04395</name>
</gene>
<protein>
    <recommendedName>
        <fullName evidence="3">GH29D-like beta-sandwich domain-containing protein</fullName>
    </recommendedName>
</protein>
<feature type="chain" id="PRO_5009533332" description="GH29D-like beta-sandwich domain-containing protein" evidence="2">
    <location>
        <begin position="23"/>
        <end position="739"/>
    </location>
</feature>
<dbReference type="EMBL" id="MGFD01000011">
    <property type="protein sequence ID" value="OGL99346.1"/>
    <property type="molecule type" value="Genomic_DNA"/>
</dbReference>
<evidence type="ECO:0000256" key="2">
    <source>
        <dbReference type="SAM" id="SignalP"/>
    </source>
</evidence>
<feature type="compositionally biased region" description="Gly residues" evidence="1">
    <location>
        <begin position="421"/>
        <end position="431"/>
    </location>
</feature>
<keyword evidence="2" id="KW-0732">Signal</keyword>